<dbReference type="GO" id="GO:0006865">
    <property type="term" value="P:amino acid transport"/>
    <property type="evidence" value="ECO:0007669"/>
    <property type="project" value="UniProtKB-KW"/>
</dbReference>
<gene>
    <name evidence="5" type="ORF">J4203_00690</name>
</gene>
<dbReference type="PROSITE" id="PS51257">
    <property type="entry name" value="PROKAR_LIPOPROTEIN"/>
    <property type="match status" value="1"/>
</dbReference>
<dbReference type="CDD" id="cd19984">
    <property type="entry name" value="PBP1_ABC_ligand_binding-like"/>
    <property type="match status" value="1"/>
</dbReference>
<dbReference type="Proteomes" id="UP000678237">
    <property type="component" value="Unassembled WGS sequence"/>
</dbReference>
<proteinExistence type="predicted"/>
<dbReference type="PANTHER" id="PTHR30483">
    <property type="entry name" value="LEUCINE-SPECIFIC-BINDING PROTEIN"/>
    <property type="match status" value="1"/>
</dbReference>
<evidence type="ECO:0000313" key="5">
    <source>
        <dbReference type="EMBL" id="MBS3062363.1"/>
    </source>
</evidence>
<dbReference type="Pfam" id="PF13458">
    <property type="entry name" value="Peripla_BP_6"/>
    <property type="match status" value="1"/>
</dbReference>
<keyword evidence="3" id="KW-0029">Amino-acid transport</keyword>
<dbReference type="EMBL" id="JAGVWE010000002">
    <property type="protein sequence ID" value="MBS3062363.1"/>
    <property type="molecule type" value="Genomic_DNA"/>
</dbReference>
<dbReference type="AlphaFoldDB" id="A0A8T4L4Y5"/>
<reference evidence="5" key="1">
    <citation type="submission" date="2021-03" db="EMBL/GenBank/DDBJ databases">
        <authorList>
            <person name="Jaffe A."/>
        </authorList>
    </citation>
    <scope>NUCLEOTIDE SEQUENCE</scope>
    <source>
        <strain evidence="5">RIFCSPLOWO2_01_FULL_58_19</strain>
    </source>
</reference>
<comment type="caution">
    <text evidence="5">The sequence shown here is derived from an EMBL/GenBank/DDBJ whole genome shotgun (WGS) entry which is preliminary data.</text>
</comment>
<evidence type="ECO:0000313" key="6">
    <source>
        <dbReference type="Proteomes" id="UP000678237"/>
    </source>
</evidence>
<evidence type="ECO:0000256" key="3">
    <source>
        <dbReference type="ARBA" id="ARBA00022970"/>
    </source>
</evidence>
<keyword evidence="2" id="KW-0732">Signal</keyword>
<name>A0A8T4L4Y5_9ARCH</name>
<dbReference type="SUPFAM" id="SSF53822">
    <property type="entry name" value="Periplasmic binding protein-like I"/>
    <property type="match status" value="1"/>
</dbReference>
<reference evidence="5" key="2">
    <citation type="submission" date="2021-05" db="EMBL/GenBank/DDBJ databases">
        <title>Protein family content uncovers lineage relationships and bacterial pathway maintenance mechanisms in DPANN archaea.</title>
        <authorList>
            <person name="Castelle C.J."/>
            <person name="Meheust R."/>
            <person name="Jaffe A.L."/>
            <person name="Seitz K."/>
            <person name="Gong X."/>
            <person name="Baker B.J."/>
            <person name="Banfield J.F."/>
        </authorList>
    </citation>
    <scope>NUCLEOTIDE SEQUENCE</scope>
    <source>
        <strain evidence="5">RIFCSPLOWO2_01_FULL_58_19</strain>
    </source>
</reference>
<evidence type="ECO:0000256" key="1">
    <source>
        <dbReference type="ARBA" id="ARBA00022448"/>
    </source>
</evidence>
<dbReference type="InterPro" id="IPR051010">
    <property type="entry name" value="BCAA_transport"/>
</dbReference>
<dbReference type="Gene3D" id="3.40.50.2300">
    <property type="match status" value="2"/>
</dbReference>
<dbReference type="PANTHER" id="PTHR30483:SF6">
    <property type="entry name" value="PERIPLASMIC BINDING PROTEIN OF ABC TRANSPORTER FOR NATURAL AMINO ACIDS"/>
    <property type="match status" value="1"/>
</dbReference>
<keyword evidence="1" id="KW-0813">Transport</keyword>
<evidence type="ECO:0000256" key="2">
    <source>
        <dbReference type="ARBA" id="ARBA00022729"/>
    </source>
</evidence>
<dbReference type="InterPro" id="IPR028082">
    <property type="entry name" value="Peripla_BP_I"/>
</dbReference>
<dbReference type="InterPro" id="IPR000709">
    <property type="entry name" value="Leu_Ile_Val-bd"/>
</dbReference>
<accession>A0A8T4L4Y5</accession>
<organism evidence="5 6">
    <name type="scientific">Candidatus Iainarchaeum sp</name>
    <dbReference type="NCBI Taxonomy" id="3101447"/>
    <lineage>
        <taxon>Archaea</taxon>
        <taxon>Candidatus Iainarchaeota</taxon>
        <taxon>Candidatus Iainarchaeia</taxon>
        <taxon>Candidatus Iainarchaeales</taxon>
        <taxon>Candidatus Iainarchaeaceae</taxon>
        <taxon>Candidatus Iainarchaeum</taxon>
    </lineage>
</organism>
<evidence type="ECO:0000259" key="4">
    <source>
        <dbReference type="Pfam" id="PF13458"/>
    </source>
</evidence>
<feature type="domain" description="Leucine-binding protein" evidence="4">
    <location>
        <begin position="46"/>
        <end position="363"/>
    </location>
</feature>
<sequence>MKVSIVLWVAVLLALAGCVQGTQGTQGTQGGSQAQPGGAADASGEIVLGFADALTGDAATYGAVSRNAIEMAVDEINTEGGINGKRLRVIYEDNKCNGKDAATVAQKLVNVDKVKVIVGWSCSGAVLGAAPVTEKARVIILDGYASNPDITYAGDYVFRTSYSDTLSGEVLAKAMQGFSRVAALAEATPYAEGVVKAFKAKFGKPLTAEETYLQESRDMRTQITKLAATNPEAIVVSPQSAITGGIAVKQLRELGFKGAIYSSIVIGGPEFLAQAGAAAEGVLFQADPEAVESTEKTRVFSDYRKRHGDEPGYPYALASNWDAMMILAEGLRKVGYDADRLRDYLYSVKAYDGILGRIGFDENGDVTGLNSQVKVWQNGKTVPAEE</sequence>
<dbReference type="PRINTS" id="PR00337">
    <property type="entry name" value="LEUILEVALBP"/>
</dbReference>
<protein>
    <submittedName>
        <fullName evidence="5">ABC transporter substrate-binding protein</fullName>
    </submittedName>
</protein>
<dbReference type="InterPro" id="IPR028081">
    <property type="entry name" value="Leu-bd"/>
</dbReference>